<evidence type="ECO:0000313" key="3">
    <source>
        <dbReference type="EMBL" id="MFH8583004.1"/>
    </source>
</evidence>
<dbReference type="Pfam" id="PF13560">
    <property type="entry name" value="HTH_31"/>
    <property type="match status" value="1"/>
</dbReference>
<sequence length="277" mass="30326">MTDRSEVGESGGDPRKEFGNALRDARELYPERKLTQTDLARRARTSKSAISRMERGVPPIPGGLPELFDQIFETDGLFKRLYDKIRAGAFPAQYRPRMEVEPRAIAIAEWTPTVVPGLLQTAAYARALFSADDRRAGEKELASKVGARLARQDVLRGSSPPDMSVILCESVIRRNVGGPDVMRDQLAALLSHGSQQTNVLQVLPLTAETHGLMDGAMSLLTTPDGVMVAYTEGIRSGAIINEPAAVRHLARSYDVLTAAALSRDLSAELIRTRMEAW</sequence>
<gene>
    <name evidence="3" type="ORF">ACH4GP_01230</name>
</gene>
<feature type="compositionally biased region" description="Basic and acidic residues" evidence="1">
    <location>
        <begin position="1"/>
        <end position="41"/>
    </location>
</feature>
<reference evidence="3 4" key="1">
    <citation type="submission" date="2024-10" db="EMBL/GenBank/DDBJ databases">
        <title>The Natural Products Discovery Center: Release of the First 8490 Sequenced Strains for Exploring Actinobacteria Biosynthetic Diversity.</title>
        <authorList>
            <person name="Kalkreuter E."/>
            <person name="Kautsar S.A."/>
            <person name="Yang D."/>
            <person name="Bader C.D."/>
            <person name="Teijaro C.N."/>
            <person name="Fluegel L."/>
            <person name="Davis C.M."/>
            <person name="Simpson J.R."/>
            <person name="Lauterbach L."/>
            <person name="Steele A.D."/>
            <person name="Gui C."/>
            <person name="Meng S."/>
            <person name="Li G."/>
            <person name="Viehrig K."/>
            <person name="Ye F."/>
            <person name="Su P."/>
            <person name="Kiefer A.F."/>
            <person name="Nichols A."/>
            <person name="Cepeda A.J."/>
            <person name="Yan W."/>
            <person name="Fan B."/>
            <person name="Jiang Y."/>
            <person name="Adhikari A."/>
            <person name="Zheng C.-J."/>
            <person name="Schuster L."/>
            <person name="Cowan T.M."/>
            <person name="Smanski M.J."/>
            <person name="Chevrette M.G."/>
            <person name="De Carvalho L.P.S."/>
            <person name="Shen B."/>
        </authorList>
    </citation>
    <scope>NUCLEOTIDE SEQUENCE [LARGE SCALE GENOMIC DNA]</scope>
    <source>
        <strain evidence="3 4">NPDC018013</strain>
    </source>
</reference>
<name>A0ABW7R6J1_9ACTN</name>
<accession>A0ABW7R6J1</accession>
<dbReference type="RefSeq" id="WP_397670640.1">
    <property type="nucleotide sequence ID" value="NZ_JBIRGH010000001.1"/>
</dbReference>
<dbReference type="Gene3D" id="1.10.260.40">
    <property type="entry name" value="lambda repressor-like DNA-binding domains"/>
    <property type="match status" value="1"/>
</dbReference>
<feature type="domain" description="HTH cro/C1-type" evidence="2">
    <location>
        <begin position="22"/>
        <end position="56"/>
    </location>
</feature>
<comment type="caution">
    <text evidence="3">The sequence shown here is derived from an EMBL/GenBank/DDBJ whole genome shotgun (WGS) entry which is preliminary data.</text>
</comment>
<organism evidence="3 4">
    <name type="scientific">Streptomyces celluloflavus</name>
    <dbReference type="NCBI Taxonomy" id="58344"/>
    <lineage>
        <taxon>Bacteria</taxon>
        <taxon>Bacillati</taxon>
        <taxon>Actinomycetota</taxon>
        <taxon>Actinomycetes</taxon>
        <taxon>Kitasatosporales</taxon>
        <taxon>Streptomycetaceae</taxon>
        <taxon>Streptomyces</taxon>
    </lineage>
</organism>
<dbReference type="InterPro" id="IPR043917">
    <property type="entry name" value="DUF5753"/>
</dbReference>
<dbReference type="InterPro" id="IPR001387">
    <property type="entry name" value="Cro/C1-type_HTH"/>
</dbReference>
<feature type="region of interest" description="Disordered" evidence="1">
    <location>
        <begin position="1"/>
        <end position="58"/>
    </location>
</feature>
<evidence type="ECO:0000259" key="2">
    <source>
        <dbReference type="PROSITE" id="PS50943"/>
    </source>
</evidence>
<proteinExistence type="predicted"/>
<dbReference type="EMBL" id="JBIRGH010000001">
    <property type="protein sequence ID" value="MFH8583004.1"/>
    <property type="molecule type" value="Genomic_DNA"/>
</dbReference>
<evidence type="ECO:0000313" key="4">
    <source>
        <dbReference type="Proteomes" id="UP001610990"/>
    </source>
</evidence>
<evidence type="ECO:0000256" key="1">
    <source>
        <dbReference type="SAM" id="MobiDB-lite"/>
    </source>
</evidence>
<dbReference type="PROSITE" id="PS50943">
    <property type="entry name" value="HTH_CROC1"/>
    <property type="match status" value="1"/>
</dbReference>
<dbReference type="Proteomes" id="UP001610990">
    <property type="component" value="Unassembled WGS sequence"/>
</dbReference>
<keyword evidence="4" id="KW-1185">Reference proteome</keyword>
<dbReference type="Pfam" id="PF19054">
    <property type="entry name" value="DUF5753"/>
    <property type="match status" value="1"/>
</dbReference>
<dbReference type="CDD" id="cd00093">
    <property type="entry name" value="HTH_XRE"/>
    <property type="match status" value="1"/>
</dbReference>
<dbReference type="InterPro" id="IPR010982">
    <property type="entry name" value="Lambda_DNA-bd_dom_sf"/>
</dbReference>
<protein>
    <submittedName>
        <fullName evidence="3">Helix-turn-helix domain-containing protein</fullName>
    </submittedName>
</protein>
<dbReference type="SUPFAM" id="SSF47413">
    <property type="entry name" value="lambda repressor-like DNA-binding domains"/>
    <property type="match status" value="1"/>
</dbReference>